<dbReference type="OrthoDB" id="4410789at2"/>
<feature type="transmembrane region" description="Helical" evidence="1">
    <location>
        <begin position="110"/>
        <end position="128"/>
    </location>
</feature>
<dbReference type="RefSeq" id="WP_042621137.1">
    <property type="nucleotide sequence ID" value="NZ_CP007790.1"/>
</dbReference>
<dbReference type="KEGG" id="cmq:B840_04485"/>
<sequence>MSGERIVRTDFSRGEAVGGLVWLSVAALISVLLEVVYLGTWVTLPGGAQLAVPYTIVIAFLFNMVLTRTAQLWSPNPTVAGVPLYVWIVGYLALMFGVEVTGDQLVGSNIRSVLLLFAGLAGGVWPLVRGK</sequence>
<dbReference type="STRING" id="1224162.B840_04485"/>
<feature type="transmembrane region" description="Helical" evidence="1">
    <location>
        <begin position="48"/>
        <end position="66"/>
    </location>
</feature>
<accession>A0A0B6TUU9</accession>
<dbReference type="Proteomes" id="UP000031928">
    <property type="component" value="Chromosome"/>
</dbReference>
<evidence type="ECO:0000256" key="1">
    <source>
        <dbReference type="SAM" id="Phobius"/>
    </source>
</evidence>
<dbReference type="HOGENOM" id="CLU_133686_0_0_11"/>
<feature type="transmembrane region" description="Helical" evidence="1">
    <location>
        <begin position="78"/>
        <end position="98"/>
    </location>
</feature>
<name>A0A0B6TUU9_9CORY</name>
<evidence type="ECO:0000313" key="3">
    <source>
        <dbReference type="Proteomes" id="UP000031928"/>
    </source>
</evidence>
<evidence type="ECO:0000313" key="2">
    <source>
        <dbReference type="EMBL" id="AJK68516.1"/>
    </source>
</evidence>
<evidence type="ECO:0008006" key="4">
    <source>
        <dbReference type="Google" id="ProtNLM"/>
    </source>
</evidence>
<reference evidence="2 3" key="1">
    <citation type="submission" date="2014-05" db="EMBL/GenBank/DDBJ databases">
        <title>Complete genome sequence of Corynebacterium marinum DSM 44953.</title>
        <authorList>
            <person name="Schaffert L."/>
            <person name="Albersmeier A."/>
            <person name="Kalinowski J."/>
            <person name="Ruckert C."/>
        </authorList>
    </citation>
    <scope>NUCLEOTIDE SEQUENCE [LARGE SCALE GENOMIC DNA]</scope>
    <source>
        <strain evidence="2 3">DSM 44953</strain>
    </source>
</reference>
<feature type="transmembrane region" description="Helical" evidence="1">
    <location>
        <begin position="20"/>
        <end position="42"/>
    </location>
</feature>
<gene>
    <name evidence="2" type="ORF">B840_04485</name>
</gene>
<keyword evidence="1" id="KW-0472">Membrane</keyword>
<dbReference type="AlphaFoldDB" id="A0A0B6TUU9"/>
<proteinExistence type="predicted"/>
<protein>
    <recommendedName>
        <fullName evidence="4">Integral membrane protein</fullName>
    </recommendedName>
</protein>
<keyword evidence="1" id="KW-1133">Transmembrane helix</keyword>
<organism evidence="2 3">
    <name type="scientific">Corynebacterium marinum DSM 44953</name>
    <dbReference type="NCBI Taxonomy" id="1224162"/>
    <lineage>
        <taxon>Bacteria</taxon>
        <taxon>Bacillati</taxon>
        <taxon>Actinomycetota</taxon>
        <taxon>Actinomycetes</taxon>
        <taxon>Mycobacteriales</taxon>
        <taxon>Corynebacteriaceae</taxon>
        <taxon>Corynebacterium</taxon>
    </lineage>
</organism>
<keyword evidence="3" id="KW-1185">Reference proteome</keyword>
<dbReference type="EMBL" id="CP007790">
    <property type="protein sequence ID" value="AJK68516.1"/>
    <property type="molecule type" value="Genomic_DNA"/>
</dbReference>
<keyword evidence="1" id="KW-0812">Transmembrane</keyword>